<accession>A0A923MBB7</accession>
<evidence type="ECO:0000256" key="5">
    <source>
        <dbReference type="PIRSR" id="PIRSR000005-2"/>
    </source>
</evidence>
<keyword evidence="7" id="KW-0732">Signal</keyword>
<dbReference type="RefSeq" id="WP_187083744.1">
    <property type="nucleotide sequence ID" value="NZ_JACORU010000010.1"/>
</dbReference>
<dbReference type="Gene3D" id="1.10.760.10">
    <property type="entry name" value="Cytochrome c-like domain"/>
    <property type="match status" value="2"/>
</dbReference>
<dbReference type="PROSITE" id="PS51007">
    <property type="entry name" value="CYTC"/>
    <property type="match status" value="2"/>
</dbReference>
<evidence type="ECO:0000256" key="2">
    <source>
        <dbReference type="ARBA" id="ARBA00022723"/>
    </source>
</evidence>
<dbReference type="GO" id="GO:0005506">
    <property type="term" value="F:iron ion binding"/>
    <property type="evidence" value="ECO:0007669"/>
    <property type="project" value="InterPro"/>
</dbReference>
<dbReference type="InterPro" id="IPR050597">
    <property type="entry name" value="Cytochrome_c_Oxidase_Subunit"/>
</dbReference>
<evidence type="ECO:0000256" key="3">
    <source>
        <dbReference type="ARBA" id="ARBA00023004"/>
    </source>
</evidence>
<feature type="binding site" description="covalent" evidence="4">
    <location>
        <position position="31"/>
    </location>
    <ligand>
        <name>heme c</name>
        <dbReference type="ChEBI" id="CHEBI:61717"/>
        <label>1</label>
    </ligand>
</feature>
<name>A0A923MBB7_9BURK</name>
<evidence type="ECO:0000256" key="6">
    <source>
        <dbReference type="SAM" id="MobiDB-lite"/>
    </source>
</evidence>
<feature type="domain" description="Cytochrome c" evidence="8">
    <location>
        <begin position="112"/>
        <end position="202"/>
    </location>
</feature>
<dbReference type="InterPro" id="IPR036909">
    <property type="entry name" value="Cyt_c-like_dom_sf"/>
</dbReference>
<dbReference type="InterPro" id="IPR009056">
    <property type="entry name" value="Cyt_c-like_dom"/>
</dbReference>
<dbReference type="GO" id="GO:0020037">
    <property type="term" value="F:heme binding"/>
    <property type="evidence" value="ECO:0007669"/>
    <property type="project" value="InterPro"/>
</dbReference>
<feature type="signal peptide" evidence="7">
    <location>
        <begin position="1"/>
        <end position="17"/>
    </location>
</feature>
<dbReference type="PANTHER" id="PTHR33751:SF11">
    <property type="entry name" value="BLL4483 PROTEIN"/>
    <property type="match status" value="1"/>
</dbReference>
<evidence type="ECO:0000259" key="8">
    <source>
        <dbReference type="PROSITE" id="PS51007"/>
    </source>
</evidence>
<organism evidence="9 10">
    <name type="scientific">Ramlibacter albus</name>
    <dbReference type="NCBI Taxonomy" id="2079448"/>
    <lineage>
        <taxon>Bacteria</taxon>
        <taxon>Pseudomonadati</taxon>
        <taxon>Pseudomonadota</taxon>
        <taxon>Betaproteobacteria</taxon>
        <taxon>Burkholderiales</taxon>
        <taxon>Comamonadaceae</taxon>
        <taxon>Ramlibacter</taxon>
    </lineage>
</organism>
<keyword evidence="1 4" id="KW-0349">Heme</keyword>
<reference evidence="9" key="1">
    <citation type="submission" date="2020-08" db="EMBL/GenBank/DDBJ databases">
        <title>Ramlibacter sp. GTP1 16S ribosomal RNA gene genome sequencing and assembly.</title>
        <authorList>
            <person name="Kang M."/>
        </authorList>
    </citation>
    <scope>NUCLEOTIDE SEQUENCE</scope>
    <source>
        <strain evidence="9">GTP1</strain>
    </source>
</reference>
<gene>
    <name evidence="9" type="ORF">H8R02_22490</name>
</gene>
<feature type="binding site" description="axial binding residue" evidence="5">
    <location>
        <position position="179"/>
    </location>
    <ligand>
        <name>heme c</name>
        <dbReference type="ChEBI" id="CHEBI:61717"/>
        <label>2</label>
    </ligand>
    <ligandPart>
        <name>Fe</name>
        <dbReference type="ChEBI" id="CHEBI:18248"/>
    </ligandPart>
</feature>
<evidence type="ECO:0000313" key="9">
    <source>
        <dbReference type="EMBL" id="MBC5767253.1"/>
    </source>
</evidence>
<feature type="domain" description="Cytochrome c" evidence="8">
    <location>
        <begin position="15"/>
        <end position="98"/>
    </location>
</feature>
<feature type="binding site" description="axial binding residue" evidence="5">
    <location>
        <position position="137"/>
    </location>
    <ligand>
        <name>heme c</name>
        <dbReference type="ChEBI" id="CHEBI:61717"/>
        <label>2</label>
    </ligand>
    <ligandPart>
        <name>Fe</name>
        <dbReference type="ChEBI" id="CHEBI:18248"/>
    </ligandPart>
</feature>
<feature type="region of interest" description="Disordered" evidence="6">
    <location>
        <begin position="205"/>
        <end position="226"/>
    </location>
</feature>
<protein>
    <submittedName>
        <fullName evidence="9">C-type cytochrome</fullName>
    </submittedName>
</protein>
<feature type="binding site" description="axial binding residue" evidence="5">
    <location>
        <position position="75"/>
    </location>
    <ligand>
        <name>heme c</name>
        <dbReference type="ChEBI" id="CHEBI:61717"/>
        <label>1</label>
    </ligand>
    <ligandPart>
        <name>Fe</name>
        <dbReference type="ChEBI" id="CHEBI:18248"/>
    </ligandPart>
</feature>
<evidence type="ECO:0000256" key="1">
    <source>
        <dbReference type="ARBA" id="ARBA00022617"/>
    </source>
</evidence>
<proteinExistence type="predicted"/>
<comment type="caution">
    <text evidence="9">The sequence shown here is derived from an EMBL/GenBank/DDBJ whole genome shotgun (WGS) entry which is preliminary data.</text>
</comment>
<dbReference type="GO" id="GO:0042597">
    <property type="term" value="C:periplasmic space"/>
    <property type="evidence" value="ECO:0007669"/>
    <property type="project" value="InterPro"/>
</dbReference>
<dbReference type="SUPFAM" id="SSF46626">
    <property type="entry name" value="Cytochrome c"/>
    <property type="match status" value="2"/>
</dbReference>
<keyword evidence="2 5" id="KW-0479">Metal-binding</keyword>
<dbReference type="AlphaFoldDB" id="A0A923MBB7"/>
<feature type="binding site" description="covalent" evidence="4">
    <location>
        <position position="136"/>
    </location>
    <ligand>
        <name>heme c</name>
        <dbReference type="ChEBI" id="CHEBI:61717"/>
        <label>2</label>
    </ligand>
</feature>
<dbReference type="GO" id="GO:0009055">
    <property type="term" value="F:electron transfer activity"/>
    <property type="evidence" value="ECO:0007669"/>
    <property type="project" value="InterPro"/>
</dbReference>
<evidence type="ECO:0000256" key="4">
    <source>
        <dbReference type="PIRSR" id="PIRSR000005-1"/>
    </source>
</evidence>
<evidence type="ECO:0000256" key="7">
    <source>
        <dbReference type="SAM" id="SignalP"/>
    </source>
</evidence>
<feature type="binding site" description="axial binding residue" evidence="5">
    <location>
        <position position="35"/>
    </location>
    <ligand>
        <name>heme c</name>
        <dbReference type="ChEBI" id="CHEBI:61717"/>
        <label>1</label>
    </ligand>
    <ligandPart>
        <name>Fe</name>
        <dbReference type="ChEBI" id="CHEBI:18248"/>
    </ligandPart>
</feature>
<evidence type="ECO:0000313" key="10">
    <source>
        <dbReference type="Proteomes" id="UP000596827"/>
    </source>
</evidence>
<feature type="binding site" description="covalent" evidence="4">
    <location>
        <position position="34"/>
    </location>
    <ligand>
        <name>heme c</name>
        <dbReference type="ChEBI" id="CHEBI:61717"/>
        <label>1</label>
    </ligand>
</feature>
<comment type="PTM">
    <text evidence="4">Binds 2 heme c groups covalently per subunit.</text>
</comment>
<dbReference type="PANTHER" id="PTHR33751">
    <property type="entry name" value="CBB3-TYPE CYTOCHROME C OXIDASE SUBUNIT FIXP"/>
    <property type="match status" value="1"/>
</dbReference>
<dbReference type="EMBL" id="JACORU010000010">
    <property type="protein sequence ID" value="MBC5767253.1"/>
    <property type="molecule type" value="Genomic_DNA"/>
</dbReference>
<keyword evidence="3 5" id="KW-0408">Iron</keyword>
<feature type="binding site" description="covalent" evidence="4">
    <location>
        <position position="133"/>
    </location>
    <ligand>
        <name>heme c</name>
        <dbReference type="ChEBI" id="CHEBI:61717"/>
        <label>2</label>
    </ligand>
</feature>
<dbReference type="Proteomes" id="UP000596827">
    <property type="component" value="Unassembled WGS sequence"/>
</dbReference>
<dbReference type="Pfam" id="PF13442">
    <property type="entry name" value="Cytochrome_CBB3"/>
    <property type="match status" value="1"/>
</dbReference>
<sequence>MKLRLLLLLAFAFDAAAATPPDTMAQRMQACVACHGKEGRATNQGYFPRIAGKPAGYLYNQLVNFRDGRRHNATMTYLVDQMTDAYLREIAEYFATLDLPYPAPQTAGAPAAQLARGEQLVRQGDAQRGIPACSQCHGTAMTGVQPAMPGLLGLPRDYLLAQFGAWRSGQRKAAAPDCMAQVAKRLSEDDITAAATWLSSQVVSAGPAPASALPPKLPLDCGSGAR</sequence>
<dbReference type="InterPro" id="IPR024167">
    <property type="entry name" value="Cytochrome_c4-like"/>
</dbReference>
<dbReference type="PIRSF" id="PIRSF000005">
    <property type="entry name" value="Cytochrome_c4"/>
    <property type="match status" value="1"/>
</dbReference>
<feature type="chain" id="PRO_5037035421" evidence="7">
    <location>
        <begin position="18"/>
        <end position="226"/>
    </location>
</feature>
<keyword evidence="10" id="KW-1185">Reference proteome</keyword>